<feature type="signal peptide" evidence="1">
    <location>
        <begin position="1"/>
        <end position="19"/>
    </location>
</feature>
<sequence length="102" mass="10725">MRLGTGLSWLCLGLTGVSAQGVQDACPKNEIACHDVMNSSQCIEQIILERLSPLSKAALVKCVEHEGTASNLPGASKLCRCPGCHTTAINTVLAEMFPPPCS</sequence>
<evidence type="ECO:0000313" key="3">
    <source>
        <dbReference type="Proteomes" id="UP001275084"/>
    </source>
</evidence>
<proteinExistence type="predicted"/>
<reference evidence="2" key="1">
    <citation type="journal article" date="2023" name="Mol. Phylogenet. Evol.">
        <title>Genome-scale phylogeny and comparative genomics of the fungal order Sordariales.</title>
        <authorList>
            <person name="Hensen N."/>
            <person name="Bonometti L."/>
            <person name="Westerberg I."/>
            <person name="Brannstrom I.O."/>
            <person name="Guillou S."/>
            <person name="Cros-Aarteil S."/>
            <person name="Calhoun S."/>
            <person name="Haridas S."/>
            <person name="Kuo A."/>
            <person name="Mondo S."/>
            <person name="Pangilinan J."/>
            <person name="Riley R."/>
            <person name="LaButti K."/>
            <person name="Andreopoulos B."/>
            <person name="Lipzen A."/>
            <person name="Chen C."/>
            <person name="Yan M."/>
            <person name="Daum C."/>
            <person name="Ng V."/>
            <person name="Clum A."/>
            <person name="Steindorff A."/>
            <person name="Ohm R.A."/>
            <person name="Martin F."/>
            <person name="Silar P."/>
            <person name="Natvig D.O."/>
            <person name="Lalanne C."/>
            <person name="Gautier V."/>
            <person name="Ament-Velasquez S.L."/>
            <person name="Kruys A."/>
            <person name="Hutchinson M.I."/>
            <person name="Powell A.J."/>
            <person name="Barry K."/>
            <person name="Miller A.N."/>
            <person name="Grigoriev I.V."/>
            <person name="Debuchy R."/>
            <person name="Gladieux P."/>
            <person name="Hiltunen Thoren M."/>
            <person name="Johannesson H."/>
        </authorList>
    </citation>
    <scope>NUCLEOTIDE SEQUENCE</scope>
    <source>
        <strain evidence="2">CBS 955.72</strain>
    </source>
</reference>
<organism evidence="2 3">
    <name type="scientific">Lasiosphaeria hispida</name>
    <dbReference type="NCBI Taxonomy" id="260671"/>
    <lineage>
        <taxon>Eukaryota</taxon>
        <taxon>Fungi</taxon>
        <taxon>Dikarya</taxon>
        <taxon>Ascomycota</taxon>
        <taxon>Pezizomycotina</taxon>
        <taxon>Sordariomycetes</taxon>
        <taxon>Sordariomycetidae</taxon>
        <taxon>Sordariales</taxon>
        <taxon>Lasiosphaeriaceae</taxon>
        <taxon>Lasiosphaeria</taxon>
    </lineage>
</organism>
<accession>A0AAJ0HS27</accession>
<reference evidence="2" key="2">
    <citation type="submission" date="2023-06" db="EMBL/GenBank/DDBJ databases">
        <authorList>
            <consortium name="Lawrence Berkeley National Laboratory"/>
            <person name="Haridas S."/>
            <person name="Hensen N."/>
            <person name="Bonometti L."/>
            <person name="Westerberg I."/>
            <person name="Brannstrom I.O."/>
            <person name="Guillou S."/>
            <person name="Cros-Aarteil S."/>
            <person name="Calhoun S."/>
            <person name="Kuo A."/>
            <person name="Mondo S."/>
            <person name="Pangilinan J."/>
            <person name="Riley R."/>
            <person name="Labutti K."/>
            <person name="Andreopoulos B."/>
            <person name="Lipzen A."/>
            <person name="Chen C."/>
            <person name="Yanf M."/>
            <person name="Daum C."/>
            <person name="Ng V."/>
            <person name="Clum A."/>
            <person name="Steindorff A."/>
            <person name="Ohm R."/>
            <person name="Martin F."/>
            <person name="Silar P."/>
            <person name="Natvig D."/>
            <person name="Lalanne C."/>
            <person name="Gautier V."/>
            <person name="Ament-Velasquez S.L."/>
            <person name="Kruys A."/>
            <person name="Hutchinson M.I."/>
            <person name="Powell A.J."/>
            <person name="Barry K."/>
            <person name="Miller A.N."/>
            <person name="Grigoriev I.V."/>
            <person name="Debuchy R."/>
            <person name="Gladieux P."/>
            <person name="Thoren M.H."/>
            <person name="Johannesson H."/>
        </authorList>
    </citation>
    <scope>NUCLEOTIDE SEQUENCE</scope>
    <source>
        <strain evidence="2">CBS 955.72</strain>
    </source>
</reference>
<gene>
    <name evidence="2" type="ORF">B0T25DRAFT_565250</name>
</gene>
<dbReference type="Proteomes" id="UP001275084">
    <property type="component" value="Unassembled WGS sequence"/>
</dbReference>
<dbReference type="EMBL" id="JAUIQD010000002">
    <property type="protein sequence ID" value="KAK3360348.1"/>
    <property type="molecule type" value="Genomic_DNA"/>
</dbReference>
<comment type="caution">
    <text evidence="2">The sequence shown here is derived from an EMBL/GenBank/DDBJ whole genome shotgun (WGS) entry which is preliminary data.</text>
</comment>
<feature type="chain" id="PRO_5042481707" evidence="1">
    <location>
        <begin position="20"/>
        <end position="102"/>
    </location>
</feature>
<keyword evidence="1" id="KW-0732">Signal</keyword>
<keyword evidence="3" id="KW-1185">Reference proteome</keyword>
<evidence type="ECO:0000256" key="1">
    <source>
        <dbReference type="SAM" id="SignalP"/>
    </source>
</evidence>
<name>A0AAJ0HS27_9PEZI</name>
<protein>
    <submittedName>
        <fullName evidence="2">Uncharacterized protein</fullName>
    </submittedName>
</protein>
<dbReference type="AlphaFoldDB" id="A0AAJ0HS27"/>
<evidence type="ECO:0000313" key="2">
    <source>
        <dbReference type="EMBL" id="KAK3360348.1"/>
    </source>
</evidence>